<dbReference type="GO" id="GO:0004852">
    <property type="term" value="F:uroporphyrinogen-III synthase activity"/>
    <property type="evidence" value="ECO:0007669"/>
    <property type="project" value="UniProtKB-EC"/>
</dbReference>
<dbReference type="InterPro" id="IPR039793">
    <property type="entry name" value="UROS/Hem4"/>
</dbReference>
<sequence>MKKLENKRVVIAGTRKTDEISKIISNQGGIPVLRPSQGTTRLDDTNIEGEISKLLAGSYDWLIFTTGIGLTILLETAEKMERKVEFISKLKESKIAARGYKTVNVLKTLGITPIVRDDDGSTAGLVRSLSSCEEFIKGTRVALQLHGDPAPLLIEFLDEKEATYHEILPYIHTPPSEDVIDLLLSEIIQGSVDAVSFTSTPQVRFLFAHADKKGQTTLLLNQFENKVVALAVGKVTAQALKEHGVNRVIFPEIERMGSAIICLADYYSK</sequence>
<dbReference type="PANTHER" id="PTHR40082">
    <property type="entry name" value="BLR5956 PROTEIN"/>
    <property type="match status" value="1"/>
</dbReference>
<comment type="caution">
    <text evidence="2">The sequence shown here is derived from an EMBL/GenBank/DDBJ whole genome shotgun (WGS) entry which is preliminary data.</text>
</comment>
<dbReference type="Proteomes" id="UP001589738">
    <property type="component" value="Unassembled WGS sequence"/>
</dbReference>
<feature type="domain" description="Tetrapyrrole biosynthesis uroporphyrinogen III synthase" evidence="1">
    <location>
        <begin position="18"/>
        <end position="260"/>
    </location>
</feature>
<dbReference type="InterPro" id="IPR036108">
    <property type="entry name" value="4pyrrol_syn_uPrphyn_synt_sf"/>
</dbReference>
<dbReference type="RefSeq" id="WP_377058443.1">
    <property type="nucleotide sequence ID" value="NZ_JBHLUU010000100.1"/>
</dbReference>
<keyword evidence="3" id="KW-1185">Reference proteome</keyword>
<dbReference type="CDD" id="cd06578">
    <property type="entry name" value="HemD"/>
    <property type="match status" value="1"/>
</dbReference>
<dbReference type="InterPro" id="IPR003754">
    <property type="entry name" value="4pyrrol_synth_uPrphyn_synth"/>
</dbReference>
<dbReference type="Pfam" id="PF02602">
    <property type="entry name" value="HEM4"/>
    <property type="match status" value="1"/>
</dbReference>
<dbReference type="NCBIfam" id="NF004584">
    <property type="entry name" value="PRK05928.2-1"/>
    <property type="match status" value="1"/>
</dbReference>
<organism evidence="2 3">
    <name type="scientific">Robertmurraya beringensis</name>
    <dbReference type="NCBI Taxonomy" id="641660"/>
    <lineage>
        <taxon>Bacteria</taxon>
        <taxon>Bacillati</taxon>
        <taxon>Bacillota</taxon>
        <taxon>Bacilli</taxon>
        <taxon>Bacillales</taxon>
        <taxon>Bacillaceae</taxon>
        <taxon>Robertmurraya</taxon>
    </lineage>
</organism>
<dbReference type="SUPFAM" id="SSF69618">
    <property type="entry name" value="HemD-like"/>
    <property type="match status" value="1"/>
</dbReference>
<proteinExistence type="predicted"/>
<evidence type="ECO:0000313" key="2">
    <source>
        <dbReference type="EMBL" id="MFC0476349.1"/>
    </source>
</evidence>
<gene>
    <name evidence="2" type="ORF">ACFFHF_14115</name>
</gene>
<name>A0ABV6KSN1_9BACI</name>
<dbReference type="Gene3D" id="3.40.50.10090">
    <property type="match status" value="2"/>
</dbReference>
<evidence type="ECO:0000259" key="1">
    <source>
        <dbReference type="Pfam" id="PF02602"/>
    </source>
</evidence>
<protein>
    <submittedName>
        <fullName evidence="2">Uroporphyrinogen-III synthase</fullName>
        <ecNumber evidence="2">4.2.1.75</ecNumber>
    </submittedName>
</protein>
<dbReference type="PANTHER" id="PTHR40082:SF1">
    <property type="entry name" value="BLR5956 PROTEIN"/>
    <property type="match status" value="1"/>
</dbReference>
<accession>A0ABV6KSN1</accession>
<evidence type="ECO:0000313" key="3">
    <source>
        <dbReference type="Proteomes" id="UP001589738"/>
    </source>
</evidence>
<keyword evidence="2" id="KW-0456">Lyase</keyword>
<dbReference type="EC" id="4.2.1.75" evidence="2"/>
<reference evidence="2 3" key="1">
    <citation type="submission" date="2024-09" db="EMBL/GenBank/DDBJ databases">
        <authorList>
            <person name="Sun Q."/>
            <person name="Mori K."/>
        </authorList>
    </citation>
    <scope>NUCLEOTIDE SEQUENCE [LARGE SCALE GENOMIC DNA]</scope>
    <source>
        <strain evidence="2 3">CGMCC 1.9126</strain>
    </source>
</reference>
<dbReference type="EMBL" id="JBHLUU010000100">
    <property type="protein sequence ID" value="MFC0476349.1"/>
    <property type="molecule type" value="Genomic_DNA"/>
</dbReference>